<accession>A0A482T3H3</accession>
<dbReference type="AlphaFoldDB" id="A0A482T3H3"/>
<feature type="domain" description="Glycosyltransferase 2-like" evidence="1">
    <location>
        <begin position="8"/>
        <end position="165"/>
    </location>
</feature>
<reference evidence="2 3" key="1">
    <citation type="submission" date="2018-12" db="EMBL/GenBank/DDBJ databases">
        <title>Genome analysis provides insights into bioremediation potentialities of Halogeometricum borinquense strain N11.</title>
        <authorList>
            <person name="Najjari A."/>
            <person name="Youssef N."/>
            <person name="Fhoula I."/>
            <person name="Ben Dhia O."/>
            <person name="Mahjoubi M."/>
            <person name="Ouzari H.I."/>
            <person name="Cherif A."/>
        </authorList>
    </citation>
    <scope>NUCLEOTIDE SEQUENCE [LARGE SCALE GENOMIC DNA]</scope>
    <source>
        <strain evidence="2 3">N11</strain>
    </source>
</reference>
<name>A0A482T3H3_9EURY</name>
<proteinExistence type="predicted"/>
<evidence type="ECO:0000313" key="3">
    <source>
        <dbReference type="Proteomes" id="UP000294028"/>
    </source>
</evidence>
<dbReference type="CDD" id="cd00761">
    <property type="entry name" value="Glyco_tranf_GTA_type"/>
    <property type="match status" value="1"/>
</dbReference>
<dbReference type="RefSeq" id="WP_129786588.1">
    <property type="nucleotide sequence ID" value="NZ_RZHH01000003.1"/>
</dbReference>
<dbReference type="PANTHER" id="PTHR22916:SF3">
    <property type="entry name" value="UDP-GLCNAC:BETAGAL BETA-1,3-N-ACETYLGLUCOSAMINYLTRANSFERASE-LIKE PROTEIN 1"/>
    <property type="match status" value="1"/>
</dbReference>
<dbReference type="Gene3D" id="3.90.550.10">
    <property type="entry name" value="Spore Coat Polysaccharide Biosynthesis Protein SpsA, Chain A"/>
    <property type="match status" value="1"/>
</dbReference>
<organism evidence="2 3">
    <name type="scientific">Halogeometricum borinquense</name>
    <dbReference type="NCBI Taxonomy" id="60847"/>
    <lineage>
        <taxon>Archaea</taxon>
        <taxon>Methanobacteriati</taxon>
        <taxon>Methanobacteriota</taxon>
        <taxon>Stenosarchaea group</taxon>
        <taxon>Halobacteria</taxon>
        <taxon>Halobacteriales</taxon>
        <taxon>Haloferacaceae</taxon>
        <taxon>Halogeometricum</taxon>
    </lineage>
</organism>
<gene>
    <name evidence="2" type="ORF">ELS19_19350</name>
</gene>
<dbReference type="GO" id="GO:0016758">
    <property type="term" value="F:hexosyltransferase activity"/>
    <property type="evidence" value="ECO:0007669"/>
    <property type="project" value="UniProtKB-ARBA"/>
</dbReference>
<dbReference type="InterPro" id="IPR029044">
    <property type="entry name" value="Nucleotide-diphossugar_trans"/>
</dbReference>
<dbReference type="SUPFAM" id="SSF53448">
    <property type="entry name" value="Nucleotide-diphospho-sugar transferases"/>
    <property type="match status" value="1"/>
</dbReference>
<comment type="caution">
    <text evidence="2">The sequence shown here is derived from an EMBL/GenBank/DDBJ whole genome shotgun (WGS) entry which is preliminary data.</text>
</comment>
<dbReference type="EMBL" id="RZHH01000003">
    <property type="protein sequence ID" value="RYJ08642.1"/>
    <property type="molecule type" value="Genomic_DNA"/>
</dbReference>
<dbReference type="InterPro" id="IPR001173">
    <property type="entry name" value="Glyco_trans_2-like"/>
</dbReference>
<evidence type="ECO:0000313" key="2">
    <source>
        <dbReference type="EMBL" id="RYJ08642.1"/>
    </source>
</evidence>
<sequence>MKSEAVVSVIVPTYNRPERLRRALQSIQRQTYDNIEVVVVDDHSDESPEHVIDSLSSDLSVKFVRHSENKGANAARSTGIIKSCGQYVAFLDDDDTWESEKIKAQVQELENSDAGVSYTGIRQIDGENNIIHESNPIISGDITKKLLERNPVGTFSTVLVDREVIYQAGLPDERFPIWQDKEWYIRLSKNTKFKPVPEILVNHHVESGDRISDGFTDLEKKALPLFLKKFQDDIKRRGEYGGRPIYSSVYSDVSRYGLSTGNPDKAKEYATKALVKYPANIKAIICFVLAMHDGYLYEKYRKINKIFSLQT</sequence>
<dbReference type="PANTHER" id="PTHR22916">
    <property type="entry name" value="GLYCOSYLTRANSFERASE"/>
    <property type="match status" value="1"/>
</dbReference>
<dbReference type="Proteomes" id="UP000294028">
    <property type="component" value="Unassembled WGS sequence"/>
</dbReference>
<keyword evidence="2" id="KW-0808">Transferase</keyword>
<evidence type="ECO:0000259" key="1">
    <source>
        <dbReference type="Pfam" id="PF00535"/>
    </source>
</evidence>
<protein>
    <submittedName>
        <fullName evidence="2">Glycosyltransferase family 2 protein</fullName>
    </submittedName>
</protein>
<dbReference type="Pfam" id="PF00535">
    <property type="entry name" value="Glycos_transf_2"/>
    <property type="match status" value="1"/>
</dbReference>